<comment type="caution">
    <text evidence="1">The sequence shown here is derived from an EMBL/GenBank/DDBJ whole genome shotgun (WGS) entry which is preliminary data.</text>
</comment>
<sequence>MRNIKDYMVASFDTDKQSQFPMIYAQNFQQLKKWKLIWKSDK</sequence>
<organism evidence="1 2">
    <name type="scientific">Arcicella rosea</name>
    <dbReference type="NCBI Taxonomy" id="502909"/>
    <lineage>
        <taxon>Bacteria</taxon>
        <taxon>Pseudomonadati</taxon>
        <taxon>Bacteroidota</taxon>
        <taxon>Cytophagia</taxon>
        <taxon>Cytophagales</taxon>
        <taxon>Flectobacillaceae</taxon>
        <taxon>Arcicella</taxon>
    </lineage>
</organism>
<dbReference type="AlphaFoldDB" id="A0A841ED34"/>
<evidence type="ECO:0000313" key="1">
    <source>
        <dbReference type="EMBL" id="MBB6002047.1"/>
    </source>
</evidence>
<gene>
    <name evidence="1" type="ORF">HNP25_000696</name>
</gene>
<protein>
    <submittedName>
        <fullName evidence="1">Uncharacterized protein</fullName>
    </submittedName>
</protein>
<reference evidence="1 2" key="1">
    <citation type="submission" date="2020-08" db="EMBL/GenBank/DDBJ databases">
        <title>Functional genomics of gut bacteria from endangered species of beetles.</title>
        <authorList>
            <person name="Carlos-Shanley C."/>
        </authorList>
    </citation>
    <scope>NUCLEOTIDE SEQUENCE [LARGE SCALE GENOMIC DNA]</scope>
    <source>
        <strain evidence="1 2">S00070</strain>
    </source>
</reference>
<evidence type="ECO:0000313" key="2">
    <source>
        <dbReference type="Proteomes" id="UP000524404"/>
    </source>
</evidence>
<name>A0A841ED34_9BACT</name>
<proteinExistence type="predicted"/>
<dbReference type="Proteomes" id="UP000524404">
    <property type="component" value="Unassembled WGS sequence"/>
</dbReference>
<accession>A0A841ED34</accession>
<keyword evidence="2" id="KW-1185">Reference proteome</keyword>
<dbReference type="EMBL" id="JACHKT010000003">
    <property type="protein sequence ID" value="MBB6002047.1"/>
    <property type="molecule type" value="Genomic_DNA"/>
</dbReference>